<dbReference type="RefSeq" id="WP_093284173.1">
    <property type="nucleotide sequence ID" value="NZ_FOFS01000005.1"/>
</dbReference>
<evidence type="ECO:0000259" key="1">
    <source>
        <dbReference type="PROSITE" id="PS50943"/>
    </source>
</evidence>
<dbReference type="PANTHER" id="PTHR35010">
    <property type="entry name" value="BLL4672 PROTEIN-RELATED"/>
    <property type="match status" value="1"/>
</dbReference>
<dbReference type="CDD" id="cd00093">
    <property type="entry name" value="HTH_XRE"/>
    <property type="match status" value="1"/>
</dbReference>
<dbReference type="Proteomes" id="UP000199233">
    <property type="component" value="Unassembled WGS sequence"/>
</dbReference>
<accession>A0A1H9ETG5</accession>
<dbReference type="GO" id="GO:0003677">
    <property type="term" value="F:DNA binding"/>
    <property type="evidence" value="ECO:0007669"/>
    <property type="project" value="UniProtKB-KW"/>
</dbReference>
<dbReference type="SUPFAM" id="SSF47413">
    <property type="entry name" value="lambda repressor-like DNA-binding domains"/>
    <property type="match status" value="1"/>
</dbReference>
<dbReference type="OrthoDB" id="2959414at2"/>
<proteinExistence type="predicted"/>
<dbReference type="SMART" id="SM00530">
    <property type="entry name" value="HTH_XRE"/>
    <property type="match status" value="1"/>
</dbReference>
<dbReference type="AlphaFoldDB" id="A0A1H9ETG5"/>
<feature type="domain" description="HTH cro/C1-type" evidence="1">
    <location>
        <begin position="17"/>
        <end position="71"/>
    </location>
</feature>
<keyword evidence="3" id="KW-1185">Reference proteome</keyword>
<dbReference type="Gene3D" id="3.30.450.180">
    <property type="match status" value="1"/>
</dbReference>
<dbReference type="Gene3D" id="1.10.260.40">
    <property type="entry name" value="lambda repressor-like DNA-binding domains"/>
    <property type="match status" value="1"/>
</dbReference>
<dbReference type="Pfam" id="PF01381">
    <property type="entry name" value="HTH_3"/>
    <property type="match status" value="1"/>
</dbReference>
<dbReference type="PROSITE" id="PS50943">
    <property type="entry name" value="HTH_CROC1"/>
    <property type="match status" value="1"/>
</dbReference>
<keyword evidence="2" id="KW-0238">DNA-binding</keyword>
<dbReference type="InterPro" id="IPR010982">
    <property type="entry name" value="Lambda_DNA-bd_dom_sf"/>
</dbReference>
<dbReference type="STRING" id="489703.SAMN04488038_105135"/>
<reference evidence="2 3" key="1">
    <citation type="submission" date="2016-10" db="EMBL/GenBank/DDBJ databases">
        <authorList>
            <person name="de Groot N.N."/>
        </authorList>
    </citation>
    <scope>NUCLEOTIDE SEQUENCE [LARGE SCALE GENOMIC DNA]</scope>
    <source>
        <strain evidence="2 3">DSM 25927</strain>
    </source>
</reference>
<organism evidence="2 3">
    <name type="scientific">Solimonas aquatica</name>
    <dbReference type="NCBI Taxonomy" id="489703"/>
    <lineage>
        <taxon>Bacteria</taxon>
        <taxon>Pseudomonadati</taxon>
        <taxon>Pseudomonadota</taxon>
        <taxon>Gammaproteobacteria</taxon>
        <taxon>Nevskiales</taxon>
        <taxon>Nevskiaceae</taxon>
        <taxon>Solimonas</taxon>
    </lineage>
</organism>
<dbReference type="InterPro" id="IPR001387">
    <property type="entry name" value="Cro/C1-type_HTH"/>
</dbReference>
<dbReference type="EMBL" id="FOFS01000005">
    <property type="protein sequence ID" value="SEQ28533.1"/>
    <property type="molecule type" value="Genomic_DNA"/>
</dbReference>
<name>A0A1H9ETG5_9GAMM</name>
<dbReference type="InterPro" id="IPR041413">
    <property type="entry name" value="MLTR_LBD"/>
</dbReference>
<dbReference type="PANTHER" id="PTHR35010:SF4">
    <property type="entry name" value="BLL5781 PROTEIN"/>
    <property type="match status" value="1"/>
</dbReference>
<protein>
    <submittedName>
        <fullName evidence="2">DNA-binding transcriptional regulator, XRE-family HTH domain</fullName>
    </submittedName>
</protein>
<sequence length="274" mass="31041">MDRINPSSDQGGFGTLLREARRLRRLSQLELALRAQVSQRHLSFLESGRAQPSREMVIALAQVLDLPLRERNRLLHTAGFAGLYPQRRLETADMQPVRQALELLLRHQEPFPAVAVDRAWNLFMSNSAMQGLLAMLGDVDALWRRVCGEGPRNVFKLIFHPQGLRPLVVNLDEIAPPLLARTAREALEHPEVQAVLDEVLRYPDLPLKLRHIDLDASRLPVLPLHLRLGELNLRLFTMLSSFGTPQDVTADELRVESFFPLDAESETLLRRLAG</sequence>
<dbReference type="Pfam" id="PF17765">
    <property type="entry name" value="MLTR_LBD"/>
    <property type="match status" value="1"/>
</dbReference>
<evidence type="ECO:0000313" key="2">
    <source>
        <dbReference type="EMBL" id="SEQ28533.1"/>
    </source>
</evidence>
<evidence type="ECO:0000313" key="3">
    <source>
        <dbReference type="Proteomes" id="UP000199233"/>
    </source>
</evidence>
<gene>
    <name evidence="2" type="ORF">SAMN04488038_105135</name>
</gene>